<sequence length="238" mass="27570">MRISLFIITFFTTLSIFAQENAIKNEVKDEINFDAVDSLYREDQFYLNITYNSLQKRIEGIQQNKLSPGIAFGFLRDMPINKNRTVSIAAGLGYSLAIYNQNLGISNANGVNTYEVLDSEITFSKNKQSFHYIDLPIEFRWRNSTPESHIFWRVYSGVKLSYLFYDEYKSVSSNGTVKLSNNKDLNQFQYGIYLAFGWNTWNFSAYYGLNPLFKSSAKIDNQSINMNTINFGLMFYIL</sequence>
<dbReference type="RefSeq" id="WP_290286363.1">
    <property type="nucleotide sequence ID" value="NZ_JAUFQN010000019.1"/>
</dbReference>
<keyword evidence="3" id="KW-1185">Reference proteome</keyword>
<comment type="caution">
    <text evidence="2">The sequence shown here is derived from an EMBL/GenBank/DDBJ whole genome shotgun (WGS) entry which is preliminary data.</text>
</comment>
<evidence type="ECO:0000259" key="1">
    <source>
        <dbReference type="Pfam" id="PF13568"/>
    </source>
</evidence>
<dbReference type="InterPro" id="IPR025665">
    <property type="entry name" value="Beta-barrel_OMP_2"/>
</dbReference>
<organism evidence="2 3">
    <name type="scientific">Flavobacterium paronense</name>
    <dbReference type="NCBI Taxonomy" id="1392775"/>
    <lineage>
        <taxon>Bacteria</taxon>
        <taxon>Pseudomonadati</taxon>
        <taxon>Bacteroidota</taxon>
        <taxon>Flavobacteriia</taxon>
        <taxon>Flavobacteriales</taxon>
        <taxon>Flavobacteriaceae</taxon>
        <taxon>Flavobacterium</taxon>
    </lineage>
</organism>
<evidence type="ECO:0000313" key="3">
    <source>
        <dbReference type="Proteomes" id="UP001589576"/>
    </source>
</evidence>
<evidence type="ECO:0000313" key="2">
    <source>
        <dbReference type="EMBL" id="MFB9089375.1"/>
    </source>
</evidence>
<feature type="domain" description="Outer membrane protein beta-barrel" evidence="1">
    <location>
        <begin position="17"/>
        <end position="213"/>
    </location>
</feature>
<protein>
    <submittedName>
        <fullName evidence="2">Porin family protein</fullName>
    </submittedName>
</protein>
<name>A0ABV5GE18_9FLAO</name>
<proteinExistence type="predicted"/>
<reference evidence="2 3" key="1">
    <citation type="submission" date="2024-09" db="EMBL/GenBank/DDBJ databases">
        <authorList>
            <person name="Sun Q."/>
            <person name="Mori K."/>
        </authorList>
    </citation>
    <scope>NUCLEOTIDE SEQUENCE [LARGE SCALE GENOMIC DNA]</scope>
    <source>
        <strain evidence="2 3">CECT 8460</strain>
    </source>
</reference>
<dbReference type="EMBL" id="JBHMFB010000016">
    <property type="protein sequence ID" value="MFB9089375.1"/>
    <property type="molecule type" value="Genomic_DNA"/>
</dbReference>
<dbReference type="Pfam" id="PF13568">
    <property type="entry name" value="OMP_b-brl_2"/>
    <property type="match status" value="1"/>
</dbReference>
<dbReference type="Proteomes" id="UP001589576">
    <property type="component" value="Unassembled WGS sequence"/>
</dbReference>
<accession>A0ABV5GE18</accession>
<gene>
    <name evidence="2" type="ORF">ACFFUU_07175</name>
</gene>